<dbReference type="Proteomes" id="UP001381693">
    <property type="component" value="Unassembled WGS sequence"/>
</dbReference>
<reference evidence="1 2" key="1">
    <citation type="submission" date="2023-11" db="EMBL/GenBank/DDBJ databases">
        <title>Halocaridina rubra genome assembly.</title>
        <authorList>
            <person name="Smith C."/>
        </authorList>
    </citation>
    <scope>NUCLEOTIDE SEQUENCE [LARGE SCALE GENOMIC DNA]</scope>
    <source>
        <strain evidence="1">EP-1</strain>
        <tissue evidence="1">Whole</tissue>
    </source>
</reference>
<dbReference type="AlphaFoldDB" id="A0AAN8WRD9"/>
<organism evidence="1 2">
    <name type="scientific">Halocaridina rubra</name>
    <name type="common">Hawaiian red shrimp</name>
    <dbReference type="NCBI Taxonomy" id="373956"/>
    <lineage>
        <taxon>Eukaryota</taxon>
        <taxon>Metazoa</taxon>
        <taxon>Ecdysozoa</taxon>
        <taxon>Arthropoda</taxon>
        <taxon>Crustacea</taxon>
        <taxon>Multicrustacea</taxon>
        <taxon>Malacostraca</taxon>
        <taxon>Eumalacostraca</taxon>
        <taxon>Eucarida</taxon>
        <taxon>Decapoda</taxon>
        <taxon>Pleocyemata</taxon>
        <taxon>Caridea</taxon>
        <taxon>Atyoidea</taxon>
        <taxon>Atyidae</taxon>
        <taxon>Halocaridina</taxon>
    </lineage>
</organism>
<comment type="caution">
    <text evidence="1">The sequence shown here is derived from an EMBL/GenBank/DDBJ whole genome shotgun (WGS) entry which is preliminary data.</text>
</comment>
<feature type="non-terminal residue" evidence="1">
    <location>
        <position position="210"/>
    </location>
</feature>
<evidence type="ECO:0000313" key="2">
    <source>
        <dbReference type="Proteomes" id="UP001381693"/>
    </source>
</evidence>
<sequence length="210" mass="23930">MPQLKEARSEGKIDYFRHTNLIVNERYNTESVAGAVGGADEEMTRICGAGVRSAGERYVITRTPSCRVSCHGRYKTLPPKTNKWPEEPDSYRTLQAVKEHVHEETRNIKRKKWLEWCSTLDARTSVGQMWRSINSFAKGKPPKITPHRDPSRAAEELAIKFADRASSNQLPITTRATLQDLTTARWEEIEEAINTEDETDAPFSLTELLR</sequence>
<name>A0AAN8WRD9_HALRR</name>
<evidence type="ECO:0000313" key="1">
    <source>
        <dbReference type="EMBL" id="KAK7063081.1"/>
    </source>
</evidence>
<accession>A0AAN8WRD9</accession>
<proteinExistence type="predicted"/>
<gene>
    <name evidence="1" type="ORF">SK128_002099</name>
</gene>
<protein>
    <submittedName>
        <fullName evidence="1">Uncharacterized protein</fullName>
    </submittedName>
</protein>
<dbReference type="EMBL" id="JAXCGZ010020957">
    <property type="protein sequence ID" value="KAK7063081.1"/>
    <property type="molecule type" value="Genomic_DNA"/>
</dbReference>
<keyword evidence="2" id="KW-1185">Reference proteome</keyword>